<feature type="compositionally biased region" description="Polar residues" evidence="9">
    <location>
        <begin position="37"/>
        <end position="56"/>
    </location>
</feature>
<gene>
    <name evidence="12" type="primary">foxo1a</name>
</gene>
<keyword evidence="3" id="KW-0963">Cytoplasm</keyword>
<evidence type="ECO:0000256" key="5">
    <source>
        <dbReference type="ARBA" id="ARBA00023125"/>
    </source>
</evidence>
<proteinExistence type="predicted"/>
<dbReference type="InterPro" id="IPR001766">
    <property type="entry name" value="Fork_head_dom"/>
</dbReference>
<evidence type="ECO:0000256" key="6">
    <source>
        <dbReference type="ARBA" id="ARBA00023163"/>
    </source>
</evidence>
<dbReference type="Pfam" id="PF16676">
    <property type="entry name" value="FOXO-TAD"/>
    <property type="match status" value="1"/>
</dbReference>
<accession>A0A6P3W0H7</accession>
<dbReference type="PANTHER" id="PTHR45767">
    <property type="entry name" value="FORKHEAD BOX PROTEIN O"/>
    <property type="match status" value="1"/>
</dbReference>
<dbReference type="GO" id="GO:0001945">
    <property type="term" value="P:lymph vessel development"/>
    <property type="evidence" value="ECO:0007669"/>
    <property type="project" value="Ensembl"/>
</dbReference>
<feature type="compositionally biased region" description="Low complexity" evidence="9">
    <location>
        <begin position="395"/>
        <end position="424"/>
    </location>
</feature>
<feature type="DNA-binding region" description="Fork-head" evidence="8">
    <location>
        <begin position="146"/>
        <end position="240"/>
    </location>
</feature>
<sequence>MAEAAQQQLVDIDPDFEPLSRPRSCTWPLPRPDFSNPADSNTSSPAPSVKQEPTNNADFINNLSLLEENEDYPDQKPLGLCNDFSCQENCIQAHPHQQQQQLPSPQIAHQQQVPLLSSPVGSTSSVAAAAAAAAQRKSSSSRRNAWGNMSYADLITKAIESSPEKRLTLSQIYDWMVKSVPYFKDKGDSNSSAGWKNSIRHNLSLHSRFVRVQNEGTGKSSWWMLNPEGGKNGKSPRRRAASMDNNSKFAKSRGRAAKKKMALQGGPEGGADSPGSQYNKWPGSPNSHSNDDFDTWSGFRQRTSSNASTLSGRLSPFMPEQDDLGDGDVHMVYPGGPGAKMAGTLPSLSEMAGSLGHHHHHHHSSENVMENLLDNLNLLSPNNASQVGPAGSGGAAAPSQGSAQSSPSPMMQSSPSPMMQASPGYPTPYSSPNLGGSQPQPQEYRKCLYGQASMNTLSTMPMQPLSENKPSFGPSLGQYGCPAGLLKELLTSDSESHGELMSTVDTVVTQSGGGGGGGGRMLPLYSSPGGGAGAQHARSELMSTGGQPHGSHALPPPHPHAHGVVHNQGPPTSVAMNGRPMLPLASMSHGSGGPAGRLGTVKTALSMPFNPAAHLGGGIGGGPLTYCTLHSPNTNGYGRPGSLLQHQSQHSHLEKLPSDLDDMSIERFECDVESVLHDTMLMDGDSLDFNFEPVVPQQGFPHGVKTTTHSWVSG</sequence>
<evidence type="ECO:0000256" key="9">
    <source>
        <dbReference type="SAM" id="MobiDB-lite"/>
    </source>
</evidence>
<dbReference type="RefSeq" id="XP_012686391.2">
    <property type="nucleotide sequence ID" value="XM_012830937.3"/>
</dbReference>
<dbReference type="Gene3D" id="1.10.10.10">
    <property type="entry name" value="Winged helix-like DNA-binding domain superfamily/Winged helix DNA-binding domain"/>
    <property type="match status" value="1"/>
</dbReference>
<dbReference type="InterPro" id="IPR030456">
    <property type="entry name" value="TF_fork_head_CS_2"/>
</dbReference>
<evidence type="ECO:0000256" key="3">
    <source>
        <dbReference type="ARBA" id="ARBA00022490"/>
    </source>
</evidence>
<evidence type="ECO:0000256" key="1">
    <source>
        <dbReference type="ARBA" id="ARBA00004123"/>
    </source>
</evidence>
<keyword evidence="4" id="KW-0805">Transcription regulation</keyword>
<dbReference type="GO" id="GO:0000981">
    <property type="term" value="F:DNA-binding transcription factor activity, RNA polymerase II-specific"/>
    <property type="evidence" value="ECO:0007669"/>
    <property type="project" value="TreeGrafter"/>
</dbReference>
<feature type="compositionally biased region" description="Polar residues" evidence="9">
    <location>
        <begin position="428"/>
        <end position="441"/>
    </location>
</feature>
<evidence type="ECO:0000313" key="11">
    <source>
        <dbReference type="Proteomes" id="UP000515152"/>
    </source>
</evidence>
<dbReference type="KEGG" id="char:105903227"/>
<dbReference type="GO" id="GO:0005634">
    <property type="term" value="C:nucleus"/>
    <property type="evidence" value="ECO:0007669"/>
    <property type="project" value="UniProtKB-SubCell"/>
</dbReference>
<reference evidence="12" key="1">
    <citation type="submission" date="2025-08" db="UniProtKB">
        <authorList>
            <consortium name="RefSeq"/>
        </authorList>
    </citation>
    <scope>IDENTIFICATION</scope>
</reference>
<dbReference type="PROSITE" id="PS00658">
    <property type="entry name" value="FORK_HEAD_2"/>
    <property type="match status" value="1"/>
</dbReference>
<dbReference type="GO" id="GO:0048745">
    <property type="term" value="P:smooth muscle tissue development"/>
    <property type="evidence" value="ECO:0007669"/>
    <property type="project" value="Ensembl"/>
</dbReference>
<feature type="region of interest" description="Disordered" evidence="9">
    <location>
        <begin position="1"/>
        <end position="56"/>
    </location>
</feature>
<keyword evidence="6" id="KW-0804">Transcription</keyword>
<keyword evidence="5 8" id="KW-0238">DNA-binding</keyword>
<dbReference type="PROSITE" id="PS50039">
    <property type="entry name" value="FORK_HEAD_3"/>
    <property type="match status" value="1"/>
</dbReference>
<dbReference type="InterPro" id="IPR036390">
    <property type="entry name" value="WH_DNA-bd_sf"/>
</dbReference>
<dbReference type="GeneID" id="105903227"/>
<feature type="compositionally biased region" description="Polar residues" evidence="9">
    <location>
        <begin position="274"/>
        <end position="288"/>
    </location>
</feature>
<feature type="region of interest" description="Disordered" evidence="9">
    <location>
        <begin position="383"/>
        <end position="442"/>
    </location>
</feature>
<feature type="region of interest" description="Disordered" evidence="9">
    <location>
        <begin position="221"/>
        <end position="367"/>
    </location>
</feature>
<name>A0A6P3W0H7_CLUHA</name>
<dbReference type="GO" id="GO:0051145">
    <property type="term" value="P:smooth muscle cell differentiation"/>
    <property type="evidence" value="ECO:0007669"/>
    <property type="project" value="Ensembl"/>
</dbReference>
<dbReference type="GO" id="GO:0048659">
    <property type="term" value="P:smooth muscle cell proliferation"/>
    <property type="evidence" value="ECO:0007669"/>
    <property type="project" value="Ensembl"/>
</dbReference>
<dbReference type="Pfam" id="PF00250">
    <property type="entry name" value="Forkhead"/>
    <property type="match status" value="1"/>
</dbReference>
<dbReference type="PANTHER" id="PTHR45767:SF1">
    <property type="entry name" value="FORKHEAD BOX PROTEIN O1"/>
    <property type="match status" value="1"/>
</dbReference>
<dbReference type="GO" id="GO:0000978">
    <property type="term" value="F:RNA polymerase II cis-regulatory region sequence-specific DNA binding"/>
    <property type="evidence" value="ECO:0007669"/>
    <property type="project" value="TreeGrafter"/>
</dbReference>
<dbReference type="PRINTS" id="PR00053">
    <property type="entry name" value="FORKHEAD"/>
</dbReference>
<evidence type="ECO:0000256" key="8">
    <source>
        <dbReference type="PROSITE-ProRule" id="PRU00089"/>
    </source>
</evidence>
<dbReference type="SMART" id="SM00339">
    <property type="entry name" value="FH"/>
    <property type="match status" value="1"/>
</dbReference>
<feature type="compositionally biased region" description="Polar residues" evidence="9">
    <location>
        <begin position="298"/>
        <end position="312"/>
    </location>
</feature>
<dbReference type="FunFam" id="1.10.10.10:FF:000032">
    <property type="entry name" value="Forkhead box protein O4"/>
    <property type="match status" value="1"/>
</dbReference>
<organism evidence="11 12">
    <name type="scientific">Clupea harengus</name>
    <name type="common">Atlantic herring</name>
    <dbReference type="NCBI Taxonomy" id="7950"/>
    <lineage>
        <taxon>Eukaryota</taxon>
        <taxon>Metazoa</taxon>
        <taxon>Chordata</taxon>
        <taxon>Craniata</taxon>
        <taxon>Vertebrata</taxon>
        <taxon>Euteleostomi</taxon>
        <taxon>Actinopterygii</taxon>
        <taxon>Neopterygii</taxon>
        <taxon>Teleostei</taxon>
        <taxon>Clupei</taxon>
        <taxon>Clupeiformes</taxon>
        <taxon>Clupeoidei</taxon>
        <taxon>Clupeidae</taxon>
        <taxon>Clupea</taxon>
    </lineage>
</organism>
<evidence type="ECO:0000259" key="10">
    <source>
        <dbReference type="PROSITE" id="PS50039"/>
    </source>
</evidence>
<feature type="compositionally biased region" description="Basic residues" evidence="9">
    <location>
        <begin position="250"/>
        <end position="261"/>
    </location>
</feature>
<dbReference type="InterPro" id="IPR047408">
    <property type="entry name" value="FH_FOXO1"/>
</dbReference>
<dbReference type="GO" id="GO:0006094">
    <property type="term" value="P:gluconeogenesis"/>
    <property type="evidence" value="ECO:0007669"/>
    <property type="project" value="Ensembl"/>
</dbReference>
<comment type="subcellular location">
    <subcellularLocation>
        <location evidence="2">Cytoplasm</location>
    </subcellularLocation>
    <subcellularLocation>
        <location evidence="1 8">Nucleus</location>
    </subcellularLocation>
</comment>
<keyword evidence="11" id="KW-1185">Reference proteome</keyword>
<dbReference type="AlphaFoldDB" id="A0A6P3W0H7"/>
<dbReference type="Pfam" id="PF16675">
    <property type="entry name" value="FOXO_KIX_bdg"/>
    <property type="match status" value="1"/>
</dbReference>
<dbReference type="CDD" id="cd20060">
    <property type="entry name" value="FH_FOXO1"/>
    <property type="match status" value="1"/>
</dbReference>
<keyword evidence="7 8" id="KW-0539">Nucleus</keyword>
<dbReference type="InterPro" id="IPR036388">
    <property type="entry name" value="WH-like_DNA-bd_sf"/>
</dbReference>
<dbReference type="GO" id="GO:0005737">
    <property type="term" value="C:cytoplasm"/>
    <property type="evidence" value="ECO:0007669"/>
    <property type="project" value="UniProtKB-SubCell"/>
</dbReference>
<evidence type="ECO:0000256" key="2">
    <source>
        <dbReference type="ARBA" id="ARBA00004496"/>
    </source>
</evidence>
<dbReference type="Proteomes" id="UP000515152">
    <property type="component" value="Chromosome 9"/>
</dbReference>
<evidence type="ECO:0000313" key="12">
    <source>
        <dbReference type="RefSeq" id="XP_012686391.2"/>
    </source>
</evidence>
<evidence type="ECO:0000256" key="4">
    <source>
        <dbReference type="ARBA" id="ARBA00023015"/>
    </source>
</evidence>
<protein>
    <submittedName>
        <fullName evidence="12">Forkhead box protein O1-A</fullName>
    </submittedName>
</protein>
<feature type="domain" description="Fork-head" evidence="10">
    <location>
        <begin position="146"/>
        <end position="240"/>
    </location>
</feature>
<dbReference type="CTD" id="768121"/>
<evidence type="ECO:0000256" key="7">
    <source>
        <dbReference type="ARBA" id="ARBA00023242"/>
    </source>
</evidence>
<dbReference type="OrthoDB" id="5954824at2759"/>
<dbReference type="SUPFAM" id="SSF46785">
    <property type="entry name" value="Winged helix' DNA-binding domain"/>
    <property type="match status" value="1"/>
</dbReference>
<dbReference type="InterPro" id="IPR032068">
    <property type="entry name" value="FOXO_KIX-bd"/>
</dbReference>
<dbReference type="InterPro" id="IPR032067">
    <property type="entry name" value="FOXO-TAD"/>
</dbReference>